<sequence>MVAQKYNPLTDTVAEKVTPSTDPKPVHGYFPARVFLGSSFSCGHPIKIIQPIDVPLWIYAMRNESVSKPDFYSNSFKEVVDNLLESSLGLKQEDITHSNIEDIYLYIVNNIELN</sequence>
<dbReference type="EnsemblMetazoa" id="Aqu2.1.10157_001">
    <property type="protein sequence ID" value="Aqu2.1.10157_001"/>
    <property type="gene ID" value="Aqu2.1.10157"/>
</dbReference>
<protein>
    <submittedName>
        <fullName evidence="1">Uncharacterized protein</fullName>
    </submittedName>
</protein>
<evidence type="ECO:0000313" key="1">
    <source>
        <dbReference type="EnsemblMetazoa" id="Aqu2.1.10157_001"/>
    </source>
</evidence>
<name>A0A1X7T6P6_AMPQE</name>
<dbReference type="InParanoid" id="A0A1X7T6P6"/>
<dbReference type="eggNOG" id="KOG1187">
    <property type="taxonomic scope" value="Eukaryota"/>
</dbReference>
<dbReference type="AlphaFoldDB" id="A0A1X7T6P6"/>
<dbReference type="OrthoDB" id="5984603at2759"/>
<reference evidence="1" key="1">
    <citation type="submission" date="2017-05" db="UniProtKB">
        <authorList>
            <consortium name="EnsemblMetazoa"/>
        </authorList>
    </citation>
    <scope>IDENTIFICATION</scope>
</reference>
<organism evidence="1">
    <name type="scientific">Amphimedon queenslandica</name>
    <name type="common">Sponge</name>
    <dbReference type="NCBI Taxonomy" id="400682"/>
    <lineage>
        <taxon>Eukaryota</taxon>
        <taxon>Metazoa</taxon>
        <taxon>Porifera</taxon>
        <taxon>Demospongiae</taxon>
        <taxon>Heteroscleromorpha</taxon>
        <taxon>Haplosclerida</taxon>
        <taxon>Niphatidae</taxon>
        <taxon>Amphimedon</taxon>
    </lineage>
</organism>
<accession>A0A1X7T6P6</accession>
<proteinExistence type="predicted"/>